<dbReference type="Pfam" id="PF12279">
    <property type="entry name" value="DUF3619"/>
    <property type="match status" value="1"/>
</dbReference>
<accession>A0A7H0HJ61</accession>
<dbReference type="RefSeq" id="WP_187737558.1">
    <property type="nucleotide sequence ID" value="NZ_CP060790.1"/>
</dbReference>
<dbReference type="KEGG" id="amon:H9L24_07070"/>
<gene>
    <name evidence="1" type="ORF">H9L24_07070</name>
</gene>
<dbReference type="Proteomes" id="UP000516057">
    <property type="component" value="Chromosome"/>
</dbReference>
<proteinExistence type="predicted"/>
<protein>
    <submittedName>
        <fullName evidence="1">DUF3619 family protein</fullName>
    </submittedName>
</protein>
<evidence type="ECO:0000313" key="2">
    <source>
        <dbReference type="Proteomes" id="UP000516057"/>
    </source>
</evidence>
<evidence type="ECO:0000313" key="1">
    <source>
        <dbReference type="EMBL" id="QNP60577.1"/>
    </source>
</evidence>
<dbReference type="AlphaFoldDB" id="A0A7H0HJ61"/>
<name>A0A7H0HJ61_9BURK</name>
<keyword evidence="2" id="KW-1185">Reference proteome</keyword>
<dbReference type="InterPro" id="IPR022064">
    <property type="entry name" value="DUF3619"/>
</dbReference>
<reference evidence="1 2" key="1">
    <citation type="submission" date="2020-08" db="EMBL/GenBank/DDBJ databases">
        <title>Genome sequence of Acidovorax monticola KACC 19171T.</title>
        <authorList>
            <person name="Hyun D.-W."/>
            <person name="Bae J.-W."/>
        </authorList>
    </citation>
    <scope>NUCLEOTIDE SEQUENCE [LARGE SCALE GENOMIC DNA]</scope>
    <source>
        <strain evidence="1 2">KACC 19171</strain>
    </source>
</reference>
<sequence length="152" mass="16206">MNTATTTAQIDQAADRFARRVTARLTAGNDELPYDISERLRAARVQALAKRKLAAPVRQERTAPAVVHNGRTAALGWGGEGGNWWRALVSAVPLTALLVGLVVVNISQDEYGANEVAEVDAALLTDDLPPSAYADPGFVQYLKTANRPAATP</sequence>
<dbReference type="EMBL" id="CP060790">
    <property type="protein sequence ID" value="QNP60577.1"/>
    <property type="molecule type" value="Genomic_DNA"/>
</dbReference>
<organism evidence="1 2">
    <name type="scientific">Paenacidovorax monticola</name>
    <dbReference type="NCBI Taxonomy" id="1926868"/>
    <lineage>
        <taxon>Bacteria</taxon>
        <taxon>Pseudomonadati</taxon>
        <taxon>Pseudomonadota</taxon>
        <taxon>Betaproteobacteria</taxon>
        <taxon>Burkholderiales</taxon>
        <taxon>Comamonadaceae</taxon>
        <taxon>Paenacidovorax</taxon>
    </lineage>
</organism>